<name>A0A0E9RMZ7_ANGAN</name>
<organism evidence="1">
    <name type="scientific">Anguilla anguilla</name>
    <name type="common">European freshwater eel</name>
    <name type="synonym">Muraena anguilla</name>
    <dbReference type="NCBI Taxonomy" id="7936"/>
    <lineage>
        <taxon>Eukaryota</taxon>
        <taxon>Metazoa</taxon>
        <taxon>Chordata</taxon>
        <taxon>Craniata</taxon>
        <taxon>Vertebrata</taxon>
        <taxon>Euteleostomi</taxon>
        <taxon>Actinopterygii</taxon>
        <taxon>Neopterygii</taxon>
        <taxon>Teleostei</taxon>
        <taxon>Anguilliformes</taxon>
        <taxon>Anguillidae</taxon>
        <taxon>Anguilla</taxon>
    </lineage>
</organism>
<sequence>MAALKGVDCHIVVPGGLEGHWILHCHKAPTMHLPVPLVS</sequence>
<dbReference type="AlphaFoldDB" id="A0A0E9RMZ7"/>
<protein>
    <submittedName>
        <fullName evidence="1">Uncharacterized protein</fullName>
    </submittedName>
</protein>
<reference evidence="1" key="2">
    <citation type="journal article" date="2015" name="Fish Shellfish Immunol.">
        <title>Early steps in the European eel (Anguilla anguilla)-Vibrio vulnificus interaction in the gills: Role of the RtxA13 toxin.</title>
        <authorList>
            <person name="Callol A."/>
            <person name="Pajuelo D."/>
            <person name="Ebbesson L."/>
            <person name="Teles M."/>
            <person name="MacKenzie S."/>
            <person name="Amaro C."/>
        </authorList>
    </citation>
    <scope>NUCLEOTIDE SEQUENCE</scope>
</reference>
<evidence type="ECO:0000313" key="1">
    <source>
        <dbReference type="EMBL" id="JAH30536.1"/>
    </source>
</evidence>
<accession>A0A0E9RMZ7</accession>
<dbReference type="EMBL" id="GBXM01078041">
    <property type="protein sequence ID" value="JAH30536.1"/>
    <property type="molecule type" value="Transcribed_RNA"/>
</dbReference>
<reference evidence="1" key="1">
    <citation type="submission" date="2014-11" db="EMBL/GenBank/DDBJ databases">
        <authorList>
            <person name="Amaro Gonzalez C."/>
        </authorList>
    </citation>
    <scope>NUCLEOTIDE SEQUENCE</scope>
</reference>
<dbReference type="EMBL" id="GBXM01050487">
    <property type="protein sequence ID" value="JAH58090.1"/>
    <property type="molecule type" value="Transcribed_RNA"/>
</dbReference>
<proteinExistence type="predicted"/>